<sequence length="54" mass="6028">MLVVVTGGAGYIGGHLVDYLLEKGYEVEVYDNFSSGNYKNEKAKYHIVDLSKDK</sequence>
<reference evidence="2 3" key="1">
    <citation type="submission" date="2017-04" db="EMBL/GenBank/DDBJ databases">
        <title>Novel microbial lineages endemic to geothermal iron-oxide mats fill important gaps in the evolutionary history of Archaea.</title>
        <authorList>
            <person name="Jay Z.J."/>
            <person name="Beam J.P."/>
            <person name="Dlakic M."/>
            <person name="Rusch D.B."/>
            <person name="Kozubal M.A."/>
            <person name="Inskeep W.P."/>
        </authorList>
    </citation>
    <scope>NUCLEOTIDE SEQUENCE [LARGE SCALE GENOMIC DNA]</scope>
    <source>
        <strain evidence="2">BE_D</strain>
    </source>
</reference>
<proteinExistence type="predicted"/>
<evidence type="ECO:0000313" key="3">
    <source>
        <dbReference type="Proteomes" id="UP000242015"/>
    </source>
</evidence>
<dbReference type="Proteomes" id="UP000242015">
    <property type="component" value="Unassembled WGS sequence"/>
</dbReference>
<name>A0A2R6C9D2_9ARCH</name>
<dbReference type="InterPro" id="IPR001509">
    <property type="entry name" value="Epimerase_deHydtase"/>
</dbReference>
<feature type="non-terminal residue" evidence="2">
    <location>
        <position position="54"/>
    </location>
</feature>
<dbReference type="EMBL" id="NEXF01000238">
    <property type="protein sequence ID" value="PSO07509.1"/>
    <property type="molecule type" value="Genomic_DNA"/>
</dbReference>
<dbReference type="SUPFAM" id="SSF51735">
    <property type="entry name" value="NAD(P)-binding Rossmann-fold domains"/>
    <property type="match status" value="1"/>
</dbReference>
<dbReference type="Pfam" id="PF01370">
    <property type="entry name" value="Epimerase"/>
    <property type="match status" value="1"/>
</dbReference>
<accession>A0A2R6C9D2</accession>
<comment type="caution">
    <text evidence="2">The sequence shown here is derived from an EMBL/GenBank/DDBJ whole genome shotgun (WGS) entry which is preliminary data.</text>
</comment>
<evidence type="ECO:0000259" key="1">
    <source>
        <dbReference type="Pfam" id="PF01370"/>
    </source>
</evidence>
<dbReference type="InterPro" id="IPR036291">
    <property type="entry name" value="NAD(P)-bd_dom_sf"/>
</dbReference>
<evidence type="ECO:0000313" key="2">
    <source>
        <dbReference type="EMBL" id="PSO07509.1"/>
    </source>
</evidence>
<gene>
    <name evidence="2" type="ORF">B9Q04_10510</name>
</gene>
<dbReference type="Gene3D" id="3.40.50.720">
    <property type="entry name" value="NAD(P)-binding Rossmann-like Domain"/>
    <property type="match status" value="1"/>
</dbReference>
<feature type="domain" description="NAD-dependent epimerase/dehydratase" evidence="1">
    <location>
        <begin position="3"/>
        <end position="51"/>
    </location>
</feature>
<dbReference type="AlphaFoldDB" id="A0A2R6C9D2"/>
<organism evidence="2 3">
    <name type="scientific">Candidatus Marsarchaeota G2 archaeon BE_D</name>
    <dbReference type="NCBI Taxonomy" id="1978158"/>
    <lineage>
        <taxon>Archaea</taxon>
        <taxon>Candidatus Marsarchaeota</taxon>
        <taxon>Candidatus Marsarchaeota group 2</taxon>
    </lineage>
</organism>
<protein>
    <recommendedName>
        <fullName evidence="1">NAD-dependent epimerase/dehydratase domain-containing protein</fullName>
    </recommendedName>
</protein>